<keyword evidence="1" id="KW-1133">Transmembrane helix</keyword>
<evidence type="ECO:0000313" key="4">
    <source>
        <dbReference type="Proteomes" id="UP001212498"/>
    </source>
</evidence>
<dbReference type="RefSeq" id="WP_148031861.1">
    <property type="nucleotide sequence ID" value="NZ_BAABFD010000002.1"/>
</dbReference>
<feature type="transmembrane region" description="Helical" evidence="1">
    <location>
        <begin position="41"/>
        <end position="65"/>
    </location>
</feature>
<sequence length="78" mass="8453">MSVTEEKPELTDRIKNVIHEGNARMIIVRDTRGHTVMQVPVTVGVGALVLAPVVTALSAMGALAAQWTIKIERSDEDD</sequence>
<accession>A0ABT4T698</accession>
<organism evidence="3 4">
    <name type="scientific">Nonomuraea ferruginea</name>
    <dbReference type="NCBI Taxonomy" id="46174"/>
    <lineage>
        <taxon>Bacteria</taxon>
        <taxon>Bacillati</taxon>
        <taxon>Actinomycetota</taxon>
        <taxon>Actinomycetes</taxon>
        <taxon>Streptosporangiales</taxon>
        <taxon>Streptosporangiaceae</taxon>
        <taxon>Nonomuraea</taxon>
    </lineage>
</organism>
<feature type="domain" description="DUF4342" evidence="2">
    <location>
        <begin position="3"/>
        <end position="73"/>
    </location>
</feature>
<evidence type="ECO:0000313" key="3">
    <source>
        <dbReference type="EMBL" id="MDA0645007.1"/>
    </source>
</evidence>
<comment type="caution">
    <text evidence="3">The sequence shown here is derived from an EMBL/GenBank/DDBJ whole genome shotgun (WGS) entry which is preliminary data.</text>
</comment>
<dbReference type="InterPro" id="IPR025642">
    <property type="entry name" value="DUF4342"/>
</dbReference>
<dbReference type="Proteomes" id="UP001212498">
    <property type="component" value="Unassembled WGS sequence"/>
</dbReference>
<dbReference type="EMBL" id="JAPNUD010000118">
    <property type="protein sequence ID" value="MDA0645007.1"/>
    <property type="molecule type" value="Genomic_DNA"/>
</dbReference>
<reference evidence="3 4" key="1">
    <citation type="submission" date="2022-11" db="EMBL/GenBank/DDBJ databases">
        <title>Nonomuraea corallina sp. nov., a new species of the genus Nonomuraea isolated from sea side sediment in Thai sea.</title>
        <authorList>
            <person name="Ngamcharungchit C."/>
            <person name="Matsumoto A."/>
            <person name="Suriyachadkun C."/>
            <person name="Panbangred W."/>
            <person name="Inahashi Y."/>
            <person name="Intra B."/>
        </authorList>
    </citation>
    <scope>NUCLEOTIDE SEQUENCE [LARGE SCALE GENOMIC DNA]</scope>
    <source>
        <strain evidence="3 4">DSM 43553</strain>
    </source>
</reference>
<keyword evidence="4" id="KW-1185">Reference proteome</keyword>
<evidence type="ECO:0000259" key="2">
    <source>
        <dbReference type="Pfam" id="PF14242"/>
    </source>
</evidence>
<evidence type="ECO:0000256" key="1">
    <source>
        <dbReference type="SAM" id="Phobius"/>
    </source>
</evidence>
<gene>
    <name evidence="3" type="ORF">OUY24_30655</name>
</gene>
<keyword evidence="1" id="KW-0812">Transmembrane</keyword>
<protein>
    <submittedName>
        <fullName evidence="3">DUF4342 domain-containing protein</fullName>
    </submittedName>
</protein>
<proteinExistence type="predicted"/>
<keyword evidence="1" id="KW-0472">Membrane</keyword>
<name>A0ABT4T698_9ACTN</name>
<dbReference type="Pfam" id="PF14242">
    <property type="entry name" value="DUF4342"/>
    <property type="match status" value="1"/>
</dbReference>